<dbReference type="PANTHER" id="PTHR48081">
    <property type="entry name" value="AB HYDROLASE SUPERFAMILY PROTEIN C4A8.06C"/>
    <property type="match status" value="1"/>
</dbReference>
<keyword evidence="1" id="KW-0378">Hydrolase</keyword>
<evidence type="ECO:0000313" key="5">
    <source>
        <dbReference type="Proteomes" id="UP000321181"/>
    </source>
</evidence>
<evidence type="ECO:0000256" key="1">
    <source>
        <dbReference type="ARBA" id="ARBA00022801"/>
    </source>
</evidence>
<sequence length="374" mass="39608">MLYPLSYQGVGPGYRDRLRQPVACAADRRHAADGRWRTVDATEQSAPQRRHAPAHHGPRQGAPVTSIPDASAHARPGTTVVHPSTVVPELPELPEPRRTDDRLVRHAVTYARPLGYRPLLMDVHLPASAGGDARVPCVVWIHGGAWWEGDRRFPPGGWNGDDFWFRLLTGAGMAVATIDYRLSGEAPYPAQLADAQAAIRFLRHHAPALGIDPQRIGVSGESAGGHLAAMVALTGHTPVPATHRSVVGPSSAVQAAVPMYPVTDLLAFDGDPAGGPAPEDLLLGHPVRDALDAAAAASPVRHAWAGAPPMLLLHGDADTLVPPAHSRRLATALEEAGATVRLELVRGGEHCFVGADPVPPLRAAVAFLAEHLRA</sequence>
<dbReference type="InterPro" id="IPR050300">
    <property type="entry name" value="GDXG_lipolytic_enzyme"/>
</dbReference>
<name>A0A512DDJ6_9CELL</name>
<dbReference type="Gene3D" id="3.40.50.1820">
    <property type="entry name" value="alpha/beta hydrolase"/>
    <property type="match status" value="1"/>
</dbReference>
<dbReference type="PANTHER" id="PTHR48081:SF13">
    <property type="entry name" value="ALPHA_BETA HYDROLASE"/>
    <property type="match status" value="1"/>
</dbReference>
<dbReference type="Proteomes" id="UP000321181">
    <property type="component" value="Unassembled WGS sequence"/>
</dbReference>
<protein>
    <recommendedName>
        <fullName evidence="3">BD-FAE-like domain-containing protein</fullName>
    </recommendedName>
</protein>
<feature type="domain" description="BD-FAE-like" evidence="3">
    <location>
        <begin position="121"/>
        <end position="333"/>
    </location>
</feature>
<organism evidence="4 5">
    <name type="scientific">Cellulomonas aerilata</name>
    <dbReference type="NCBI Taxonomy" id="515326"/>
    <lineage>
        <taxon>Bacteria</taxon>
        <taxon>Bacillati</taxon>
        <taxon>Actinomycetota</taxon>
        <taxon>Actinomycetes</taxon>
        <taxon>Micrococcales</taxon>
        <taxon>Cellulomonadaceae</taxon>
        <taxon>Cellulomonas</taxon>
    </lineage>
</organism>
<proteinExistence type="predicted"/>
<gene>
    <name evidence="4" type="ORF">CAE01nite_22730</name>
</gene>
<dbReference type="SUPFAM" id="SSF53474">
    <property type="entry name" value="alpha/beta-Hydrolases"/>
    <property type="match status" value="1"/>
</dbReference>
<accession>A0A512DDJ6</accession>
<comment type="caution">
    <text evidence="4">The sequence shown here is derived from an EMBL/GenBank/DDBJ whole genome shotgun (WGS) entry which is preliminary data.</text>
</comment>
<dbReference type="InterPro" id="IPR029058">
    <property type="entry name" value="AB_hydrolase_fold"/>
</dbReference>
<reference evidence="4 5" key="1">
    <citation type="submission" date="2019-07" db="EMBL/GenBank/DDBJ databases">
        <title>Whole genome shotgun sequence of Cellulomonas aerilata NBRC 106308.</title>
        <authorList>
            <person name="Hosoyama A."/>
            <person name="Uohara A."/>
            <person name="Ohji S."/>
            <person name="Ichikawa N."/>
        </authorList>
    </citation>
    <scope>NUCLEOTIDE SEQUENCE [LARGE SCALE GENOMIC DNA]</scope>
    <source>
        <strain evidence="4 5">NBRC 106308</strain>
    </source>
</reference>
<dbReference type="AlphaFoldDB" id="A0A512DDJ6"/>
<keyword evidence="5" id="KW-1185">Reference proteome</keyword>
<evidence type="ECO:0000256" key="2">
    <source>
        <dbReference type="SAM" id="MobiDB-lite"/>
    </source>
</evidence>
<dbReference type="Pfam" id="PF20434">
    <property type="entry name" value="BD-FAE"/>
    <property type="match status" value="1"/>
</dbReference>
<evidence type="ECO:0000259" key="3">
    <source>
        <dbReference type="Pfam" id="PF20434"/>
    </source>
</evidence>
<dbReference type="EMBL" id="BJYY01000014">
    <property type="protein sequence ID" value="GEO34548.1"/>
    <property type="molecule type" value="Genomic_DNA"/>
</dbReference>
<feature type="region of interest" description="Disordered" evidence="2">
    <location>
        <begin position="31"/>
        <end position="82"/>
    </location>
</feature>
<feature type="compositionally biased region" description="Basic residues" evidence="2">
    <location>
        <begin position="48"/>
        <end position="58"/>
    </location>
</feature>
<dbReference type="GO" id="GO:0016787">
    <property type="term" value="F:hydrolase activity"/>
    <property type="evidence" value="ECO:0007669"/>
    <property type="project" value="UniProtKB-KW"/>
</dbReference>
<evidence type="ECO:0000313" key="4">
    <source>
        <dbReference type="EMBL" id="GEO34548.1"/>
    </source>
</evidence>
<dbReference type="InterPro" id="IPR049492">
    <property type="entry name" value="BD-FAE-like_dom"/>
</dbReference>
<feature type="compositionally biased region" description="Basic and acidic residues" evidence="2">
    <location>
        <begin position="31"/>
        <end position="40"/>
    </location>
</feature>